<dbReference type="PANTHER" id="PTHR42928">
    <property type="entry name" value="TRICARBOXYLATE-BINDING PROTEIN"/>
    <property type="match status" value="1"/>
</dbReference>
<reference evidence="2 3" key="1">
    <citation type="submission" date="2020-07" db="EMBL/GenBank/DDBJ databases">
        <title>Taxonomic revisions and descriptions of new bacterial species based on genomic comparisons in the high-G+C-content subgroup of the family Alcaligenaceae.</title>
        <authorList>
            <person name="Szabo A."/>
            <person name="Felfoldi T."/>
        </authorList>
    </citation>
    <scope>NUCLEOTIDE SEQUENCE [LARGE SCALE GENOMIC DNA]</scope>
    <source>
        <strain evidence="2 3">LMG 24012</strain>
    </source>
</reference>
<proteinExistence type="inferred from homology"/>
<dbReference type="Proteomes" id="UP000559809">
    <property type="component" value="Unassembled WGS sequence"/>
</dbReference>
<evidence type="ECO:0000313" key="2">
    <source>
        <dbReference type="EMBL" id="NYT48905.1"/>
    </source>
</evidence>
<dbReference type="PIRSF" id="PIRSF017082">
    <property type="entry name" value="YflP"/>
    <property type="match status" value="1"/>
</dbReference>
<dbReference type="RefSeq" id="WP_180154209.1">
    <property type="nucleotide sequence ID" value="NZ_JACCEM010000003.1"/>
</dbReference>
<dbReference type="InterPro" id="IPR042100">
    <property type="entry name" value="Bug_dom1"/>
</dbReference>
<dbReference type="InterPro" id="IPR006311">
    <property type="entry name" value="TAT_signal"/>
</dbReference>
<protein>
    <submittedName>
        <fullName evidence="2">ABC transporter substrate-binding protein</fullName>
    </submittedName>
</protein>
<dbReference type="InterPro" id="IPR005064">
    <property type="entry name" value="BUG"/>
</dbReference>
<dbReference type="PANTHER" id="PTHR42928:SF5">
    <property type="entry name" value="BLR1237 PROTEIN"/>
    <property type="match status" value="1"/>
</dbReference>
<dbReference type="SUPFAM" id="SSF53850">
    <property type="entry name" value="Periplasmic binding protein-like II"/>
    <property type="match status" value="1"/>
</dbReference>
<dbReference type="EMBL" id="JACCEM010000003">
    <property type="protein sequence ID" value="NYT48905.1"/>
    <property type="molecule type" value="Genomic_DNA"/>
</dbReference>
<keyword evidence="3" id="KW-1185">Reference proteome</keyword>
<name>A0A853FSR5_9BURK</name>
<dbReference type="Pfam" id="PF03401">
    <property type="entry name" value="TctC"/>
    <property type="match status" value="1"/>
</dbReference>
<evidence type="ECO:0000313" key="3">
    <source>
        <dbReference type="Proteomes" id="UP000559809"/>
    </source>
</evidence>
<dbReference type="PROSITE" id="PS51318">
    <property type="entry name" value="TAT"/>
    <property type="match status" value="1"/>
</dbReference>
<dbReference type="Gene3D" id="3.40.190.150">
    <property type="entry name" value="Bordetella uptake gene, domain 1"/>
    <property type="match status" value="1"/>
</dbReference>
<dbReference type="Gene3D" id="3.40.190.10">
    <property type="entry name" value="Periplasmic binding protein-like II"/>
    <property type="match status" value="1"/>
</dbReference>
<comment type="caution">
    <text evidence="2">The sequence shown here is derived from an EMBL/GenBank/DDBJ whole genome shotgun (WGS) entry which is preliminary data.</text>
</comment>
<sequence>MPADRRKFLLRTGQALAGAAALSMLPAGMPFAAGKRFANRTMRIVVPLGPGGTADILARLISIPLGQALDATVVVENRVGAGGVIGSLSVARSAPDGLTLCLANASSHAISPAIQKEAKYDPVKDFAPVGLIAEVPIVLVASPTLGVSTLEALTALMKEKPGQLMYGSPGVGSLGHMRGEQLQQMTGTRMVHVPYKSTAEVSRALLADEISVAFDNLPVSLPQIRAKRIVLLATTGKSRNPEFPSIPTFGELGYDAINSPSWFGLVAPAGTDAAVISDIHQALQQILQAPELARRITEIGGELSLGSPAAFGTQIEQAFSSASQAAKAHAISL</sequence>
<gene>
    <name evidence="2" type="ORF">H0A72_06230</name>
</gene>
<evidence type="ECO:0000256" key="1">
    <source>
        <dbReference type="ARBA" id="ARBA00006987"/>
    </source>
</evidence>
<organism evidence="2 3">
    <name type="scientific">Parapusillimonas granuli</name>
    <dbReference type="NCBI Taxonomy" id="380911"/>
    <lineage>
        <taxon>Bacteria</taxon>
        <taxon>Pseudomonadati</taxon>
        <taxon>Pseudomonadota</taxon>
        <taxon>Betaproteobacteria</taxon>
        <taxon>Burkholderiales</taxon>
        <taxon>Alcaligenaceae</taxon>
        <taxon>Parapusillimonas</taxon>
    </lineage>
</organism>
<accession>A0A853FSR5</accession>
<dbReference type="AlphaFoldDB" id="A0A853FSR5"/>
<comment type="similarity">
    <text evidence="1">Belongs to the UPF0065 (bug) family.</text>
</comment>